<keyword evidence="1" id="KW-0560">Oxidoreductase</keyword>
<evidence type="ECO:0000313" key="3">
    <source>
        <dbReference type="EMBL" id="KAG0646182.1"/>
    </source>
</evidence>
<dbReference type="InterPro" id="IPR050523">
    <property type="entry name" value="AKR_Detox_Biosynth"/>
</dbReference>
<comment type="caution">
    <text evidence="3">The sequence shown here is derived from an EMBL/GenBank/DDBJ whole genome shotgun (WGS) entry which is preliminary data.</text>
</comment>
<sequence length="341" mass="37509">MAHQKPALAYGTAGVNAFTPEVLDAIFTTLEKHNVKELDTARGYVSSEEILGKAGAASRFTISTKGPSWRPHAMGKQKMIDGMSTSLKELVTDKVDIYYLHAPDPETPIEETLSAISQLYSEGKFKRVRSKPDSQKLSTLANCCFVQFGLSNYKTADVQKIYDIQSAAGAVLPTVFQGNYNAVARHIESDLFPLLRKLKISFYAYSPIAGGFLVKTSATIRANEDTGRFGPKARTGKMYTTMYGKESLLGALDEWGNIANDAGISKAALAYRWITYHSALKKEYGDGIIIGASKVSQLEETLKVIEDGPLDSKIAERVDQIWKKVEQEAPLDNYNSYAAHI</sequence>
<gene>
    <name evidence="3" type="ORF">D0Z07_8106</name>
</gene>
<protein>
    <submittedName>
        <fullName evidence="3">Oxidoreductase sirO</fullName>
    </submittedName>
</protein>
<dbReference type="InterPro" id="IPR036812">
    <property type="entry name" value="NAD(P)_OxRdtase_dom_sf"/>
</dbReference>
<dbReference type="PANTHER" id="PTHR43364">
    <property type="entry name" value="NADH-SPECIFIC METHYLGLYOXAL REDUCTASE-RELATED"/>
    <property type="match status" value="1"/>
</dbReference>
<accession>A0A9P6SR09</accession>
<proteinExistence type="predicted"/>
<dbReference type="OrthoDB" id="2310150at2759"/>
<dbReference type="InterPro" id="IPR023210">
    <property type="entry name" value="NADP_OxRdtase_dom"/>
</dbReference>
<dbReference type="SUPFAM" id="SSF51430">
    <property type="entry name" value="NAD(P)-linked oxidoreductase"/>
    <property type="match status" value="1"/>
</dbReference>
<evidence type="ECO:0000259" key="2">
    <source>
        <dbReference type="Pfam" id="PF00248"/>
    </source>
</evidence>
<dbReference type="EMBL" id="VNKQ01000016">
    <property type="protein sequence ID" value="KAG0646182.1"/>
    <property type="molecule type" value="Genomic_DNA"/>
</dbReference>
<organism evidence="3 4">
    <name type="scientific">Hyphodiscus hymeniophilus</name>
    <dbReference type="NCBI Taxonomy" id="353542"/>
    <lineage>
        <taxon>Eukaryota</taxon>
        <taxon>Fungi</taxon>
        <taxon>Dikarya</taxon>
        <taxon>Ascomycota</taxon>
        <taxon>Pezizomycotina</taxon>
        <taxon>Leotiomycetes</taxon>
        <taxon>Helotiales</taxon>
        <taxon>Hyphodiscaceae</taxon>
        <taxon>Hyphodiscus</taxon>
    </lineage>
</organism>
<name>A0A9P6SR09_9HELO</name>
<feature type="domain" description="NADP-dependent oxidoreductase" evidence="2">
    <location>
        <begin position="148"/>
        <end position="322"/>
    </location>
</feature>
<reference evidence="3" key="1">
    <citation type="submission" date="2019-07" db="EMBL/GenBank/DDBJ databases">
        <title>Hyphodiscus hymeniophilus genome sequencing and assembly.</title>
        <authorList>
            <person name="Kramer G."/>
            <person name="Nodwell J."/>
        </authorList>
    </citation>
    <scope>NUCLEOTIDE SEQUENCE</scope>
    <source>
        <strain evidence="3">ATCC 34498</strain>
    </source>
</reference>
<dbReference type="AlphaFoldDB" id="A0A9P6SR09"/>
<dbReference type="CDD" id="cd19075">
    <property type="entry name" value="AKR_AKR7A1-5"/>
    <property type="match status" value="1"/>
</dbReference>
<dbReference type="Gene3D" id="3.20.20.100">
    <property type="entry name" value="NADP-dependent oxidoreductase domain"/>
    <property type="match status" value="1"/>
</dbReference>
<dbReference type="PANTHER" id="PTHR43364:SF4">
    <property type="entry name" value="NAD(P)-LINKED OXIDOREDUCTASE SUPERFAMILY PROTEIN"/>
    <property type="match status" value="1"/>
</dbReference>
<keyword evidence="4" id="KW-1185">Reference proteome</keyword>
<dbReference type="Proteomes" id="UP000785200">
    <property type="component" value="Unassembled WGS sequence"/>
</dbReference>
<dbReference type="GO" id="GO:0016491">
    <property type="term" value="F:oxidoreductase activity"/>
    <property type="evidence" value="ECO:0007669"/>
    <property type="project" value="UniProtKB-KW"/>
</dbReference>
<feature type="domain" description="NADP-dependent oxidoreductase" evidence="2">
    <location>
        <begin position="8"/>
        <end position="127"/>
    </location>
</feature>
<evidence type="ECO:0000256" key="1">
    <source>
        <dbReference type="ARBA" id="ARBA00023002"/>
    </source>
</evidence>
<dbReference type="Pfam" id="PF00248">
    <property type="entry name" value="Aldo_ket_red"/>
    <property type="match status" value="2"/>
</dbReference>
<evidence type="ECO:0000313" key="4">
    <source>
        <dbReference type="Proteomes" id="UP000785200"/>
    </source>
</evidence>